<gene>
    <name evidence="3" type="ORF">HMPREF3225_02127</name>
</gene>
<dbReference type="AlphaFoldDB" id="A0ABD4EDK1"/>
<dbReference type="GO" id="GO:0009073">
    <property type="term" value="P:aromatic amino acid family biosynthetic process"/>
    <property type="evidence" value="ECO:0007669"/>
    <property type="project" value="UniProtKB-ARBA"/>
</dbReference>
<name>A0ABD4EDK1_STALU</name>
<organism evidence="3 4">
    <name type="scientific">Staphylococcus lugdunensis</name>
    <dbReference type="NCBI Taxonomy" id="28035"/>
    <lineage>
        <taxon>Bacteria</taxon>
        <taxon>Bacillati</taxon>
        <taxon>Bacillota</taxon>
        <taxon>Bacilli</taxon>
        <taxon>Bacillales</taxon>
        <taxon>Staphylococcaceae</taxon>
        <taxon>Staphylococcus</taxon>
    </lineage>
</organism>
<dbReference type="GO" id="GO:0003824">
    <property type="term" value="F:catalytic activity"/>
    <property type="evidence" value="ECO:0007669"/>
    <property type="project" value="UniProtKB-ARBA"/>
</dbReference>
<dbReference type="FunFam" id="3.40.50.880:FF:000003">
    <property type="entry name" value="Anthranilate synthase component II"/>
    <property type="match status" value="1"/>
</dbReference>
<dbReference type="CDD" id="cd01743">
    <property type="entry name" value="GATase1_Anthranilate_Synthase"/>
    <property type="match status" value="1"/>
</dbReference>
<dbReference type="PRINTS" id="PR00097">
    <property type="entry name" value="ANTSNTHASEII"/>
</dbReference>
<dbReference type="Gene3D" id="3.40.50.880">
    <property type="match status" value="1"/>
</dbReference>
<feature type="domain" description="Glutamine amidotransferase" evidence="2">
    <location>
        <begin position="17"/>
        <end position="200"/>
    </location>
</feature>
<keyword evidence="1 3" id="KW-0315">Glutamine amidotransferase</keyword>
<dbReference type="InterPro" id="IPR050472">
    <property type="entry name" value="Anth_synth/Amidotransfase"/>
</dbReference>
<dbReference type="InterPro" id="IPR017926">
    <property type="entry name" value="GATASE"/>
</dbReference>
<accession>A0ABD4EDK1</accession>
<dbReference type="PRINTS" id="PR00096">
    <property type="entry name" value="GATASE"/>
</dbReference>
<evidence type="ECO:0000256" key="1">
    <source>
        <dbReference type="ARBA" id="ARBA00022962"/>
    </source>
</evidence>
<dbReference type="PROSITE" id="PS51273">
    <property type="entry name" value="GATASE_TYPE_1"/>
    <property type="match status" value="1"/>
</dbReference>
<sequence>MVIFTNETKEGKHKMILVIDNNDSFTYNLIDYFKTVTDIEIIVYRINQVTIQSLQQLNPSALVISPGPGKPSDYPIIAQIIAAFKKRIPILGVCLGFQCIYDYFGGRIIHGKRPVHGHTTKLNHNNKGIFAQLPQHFEVMRYHSLIAERQSLPAQLEISAENDEGIIMAVQHRQWPIYAVQYHPESILSEHGHAQIELFIKTLGVNQCDNTI</sequence>
<evidence type="ECO:0000313" key="3">
    <source>
        <dbReference type="EMBL" id="KXA36675.1"/>
    </source>
</evidence>
<evidence type="ECO:0000259" key="2">
    <source>
        <dbReference type="Pfam" id="PF00117"/>
    </source>
</evidence>
<dbReference type="EMBL" id="LRQI01000089">
    <property type="protein sequence ID" value="KXA36675.1"/>
    <property type="molecule type" value="Genomic_DNA"/>
</dbReference>
<dbReference type="SUPFAM" id="SSF52317">
    <property type="entry name" value="Class I glutamine amidotransferase-like"/>
    <property type="match status" value="1"/>
</dbReference>
<evidence type="ECO:0000313" key="4">
    <source>
        <dbReference type="Proteomes" id="UP000070063"/>
    </source>
</evidence>
<dbReference type="NCBIfam" id="TIGR00566">
    <property type="entry name" value="trpG_papA"/>
    <property type="match status" value="1"/>
</dbReference>
<dbReference type="Pfam" id="PF00117">
    <property type="entry name" value="GATase"/>
    <property type="match status" value="1"/>
</dbReference>
<protein>
    <submittedName>
        <fullName evidence="3">Glutamine amidotransferase, class I</fullName>
    </submittedName>
</protein>
<dbReference type="Proteomes" id="UP000070063">
    <property type="component" value="Unassembled WGS sequence"/>
</dbReference>
<dbReference type="PANTHER" id="PTHR43418">
    <property type="entry name" value="MULTIFUNCTIONAL TRYPTOPHAN BIOSYNTHESIS PROTEIN-RELATED"/>
    <property type="match status" value="1"/>
</dbReference>
<comment type="caution">
    <text evidence="3">The sequence shown here is derived from an EMBL/GenBank/DDBJ whole genome shotgun (WGS) entry which is preliminary data.</text>
</comment>
<reference evidence="3 4" key="1">
    <citation type="submission" date="2016-01" db="EMBL/GenBank/DDBJ databases">
        <authorList>
            <person name="Mitreva M."/>
            <person name="Pepin K.H."/>
            <person name="Mihindukulasuriya K.A."/>
            <person name="Fulton R."/>
            <person name="Fronick C."/>
            <person name="O'Laughlin M."/>
            <person name="Miner T."/>
            <person name="Herter B."/>
            <person name="Rosa B.A."/>
            <person name="Cordes M."/>
            <person name="Tomlinson C."/>
            <person name="Wollam A."/>
            <person name="Palsikar V.B."/>
            <person name="Mardis E.R."/>
            <person name="Wilson R.K."/>
        </authorList>
    </citation>
    <scope>NUCLEOTIDE SEQUENCE [LARGE SCALE GENOMIC DNA]</scope>
    <source>
        <strain evidence="3 4">MJR7738</strain>
    </source>
</reference>
<dbReference type="PANTHER" id="PTHR43418:SF4">
    <property type="entry name" value="MULTIFUNCTIONAL TRYPTOPHAN BIOSYNTHESIS PROTEIN"/>
    <property type="match status" value="1"/>
</dbReference>
<dbReference type="GO" id="GO:0008652">
    <property type="term" value="P:amino acid biosynthetic process"/>
    <property type="evidence" value="ECO:0007669"/>
    <property type="project" value="UniProtKB-ARBA"/>
</dbReference>
<proteinExistence type="predicted"/>
<dbReference type="InterPro" id="IPR006221">
    <property type="entry name" value="TrpG/PapA_dom"/>
</dbReference>
<dbReference type="InterPro" id="IPR029062">
    <property type="entry name" value="Class_I_gatase-like"/>
</dbReference>